<accession>A0A0M3I8R7</accession>
<sequence>METGLINQCALKIVTSDWGKQVPFHTLPCDHLHHTFVPTGTTICRQAIAQVELLTVTQNYYYTSSGTTLQRGHTHRFNISNGTIVAQLLLSSTEKQAA</sequence>
<evidence type="ECO:0000313" key="2">
    <source>
        <dbReference type="WBParaSite" id="ALUE_0001376701-mRNA-1"/>
    </source>
</evidence>
<dbReference type="WBParaSite" id="ALUE_0001376701-mRNA-1">
    <property type="protein sequence ID" value="ALUE_0001376701-mRNA-1"/>
    <property type="gene ID" value="ALUE_0001376701"/>
</dbReference>
<reference evidence="2" key="1">
    <citation type="submission" date="2017-02" db="UniProtKB">
        <authorList>
            <consortium name="WormBaseParasite"/>
        </authorList>
    </citation>
    <scope>IDENTIFICATION</scope>
</reference>
<proteinExistence type="predicted"/>
<dbReference type="AlphaFoldDB" id="A0A0M3I8R7"/>
<evidence type="ECO:0000313" key="1">
    <source>
        <dbReference type="Proteomes" id="UP000036681"/>
    </source>
</evidence>
<keyword evidence="1" id="KW-1185">Reference proteome</keyword>
<protein>
    <submittedName>
        <fullName evidence="2">Uncharacterized protein</fullName>
    </submittedName>
</protein>
<organism evidence="1 2">
    <name type="scientific">Ascaris lumbricoides</name>
    <name type="common">Giant roundworm</name>
    <dbReference type="NCBI Taxonomy" id="6252"/>
    <lineage>
        <taxon>Eukaryota</taxon>
        <taxon>Metazoa</taxon>
        <taxon>Ecdysozoa</taxon>
        <taxon>Nematoda</taxon>
        <taxon>Chromadorea</taxon>
        <taxon>Rhabditida</taxon>
        <taxon>Spirurina</taxon>
        <taxon>Ascaridomorpha</taxon>
        <taxon>Ascaridoidea</taxon>
        <taxon>Ascarididae</taxon>
        <taxon>Ascaris</taxon>
    </lineage>
</organism>
<name>A0A0M3I8R7_ASCLU</name>
<dbReference type="Proteomes" id="UP000036681">
    <property type="component" value="Unplaced"/>
</dbReference>